<dbReference type="AlphaFoldDB" id="A0A7C3NFW2"/>
<feature type="transmembrane region" description="Helical" evidence="1">
    <location>
        <begin position="83"/>
        <end position="104"/>
    </location>
</feature>
<sequence>MKEKIKNFIFENYLLITFLSFTIVFFSFFPFFRYQINPDGISLINIAKKYLSGNFKLAINGYWSPLISFLLVPFIMIFKDGILSFKILSFLIGLFSIFSFDRFLKKLNILSDYRKIFFIFIIPFVTTHFSLITMTSDFITATFFLFSLSFFVDEQFFNKKYSFLILGFVGFLTYLSKTYGFFFFIGFIFFLFTVYLIKKDFVKVKNIFFTGLIFTFLSSFWIILISSKYGYFTIGTTGKYNYSLLTIDTLNLKKVYSQPLQPPDTLSTSFWDDPSFVKHPDFKIYMVFENPNYYLKTILERFLRTIRLIFSFSIFVPLIFIFSLTFLFKEERLKILIILLASLFSFIGYIPVEIERRYILINFYLTVSLFLIVLESLKTKENIKSMIFILIALSFLIMPLKELKSDLNYGKEVYQLSKELKKFNISGNVASNSQRKNTTYISYYLDLRYFGVFYYNDDENKFFDDLAKNKISYYFYYGKASSFFDKTKLLYNGFIDGESLKIYKVNE</sequence>
<feature type="transmembrane region" description="Helical" evidence="1">
    <location>
        <begin position="163"/>
        <end position="195"/>
    </location>
</feature>
<feature type="transmembrane region" description="Helical" evidence="1">
    <location>
        <begin position="359"/>
        <end position="377"/>
    </location>
</feature>
<reference evidence="2" key="1">
    <citation type="journal article" date="2020" name="mSystems">
        <title>Genome- and Community-Level Interaction Insights into Carbon Utilization and Element Cycling Functions of Hydrothermarchaeota in Hydrothermal Sediment.</title>
        <authorList>
            <person name="Zhou Z."/>
            <person name="Liu Y."/>
            <person name="Xu W."/>
            <person name="Pan J."/>
            <person name="Luo Z.H."/>
            <person name="Li M."/>
        </authorList>
    </citation>
    <scope>NUCLEOTIDE SEQUENCE [LARGE SCALE GENOMIC DNA]</scope>
    <source>
        <strain evidence="2">SpSt-464</strain>
    </source>
</reference>
<organism evidence="2">
    <name type="scientific">candidate division WOR-3 bacterium</name>
    <dbReference type="NCBI Taxonomy" id="2052148"/>
    <lineage>
        <taxon>Bacteria</taxon>
        <taxon>Bacteria division WOR-3</taxon>
    </lineage>
</organism>
<feature type="transmembrane region" description="Helical" evidence="1">
    <location>
        <begin position="116"/>
        <end position="132"/>
    </location>
</feature>
<gene>
    <name evidence="2" type="ORF">ENS15_01745</name>
</gene>
<protein>
    <recommendedName>
        <fullName evidence="3">Glycosyltransferase RgtA/B/C/D-like domain-containing protein</fullName>
    </recommendedName>
</protein>
<feature type="transmembrane region" description="Helical" evidence="1">
    <location>
        <begin position="207"/>
        <end position="225"/>
    </location>
</feature>
<evidence type="ECO:0000313" key="2">
    <source>
        <dbReference type="EMBL" id="HFK23366.1"/>
    </source>
</evidence>
<dbReference type="EMBL" id="DSTT01000002">
    <property type="protein sequence ID" value="HFK23366.1"/>
    <property type="molecule type" value="Genomic_DNA"/>
</dbReference>
<keyword evidence="1" id="KW-0812">Transmembrane</keyword>
<name>A0A7C3NFW2_UNCW3</name>
<comment type="caution">
    <text evidence="2">The sequence shown here is derived from an EMBL/GenBank/DDBJ whole genome shotgun (WGS) entry which is preliminary data.</text>
</comment>
<proteinExistence type="predicted"/>
<evidence type="ECO:0000256" key="1">
    <source>
        <dbReference type="SAM" id="Phobius"/>
    </source>
</evidence>
<feature type="transmembrane region" description="Helical" evidence="1">
    <location>
        <begin position="308"/>
        <end position="327"/>
    </location>
</feature>
<evidence type="ECO:0008006" key="3">
    <source>
        <dbReference type="Google" id="ProtNLM"/>
    </source>
</evidence>
<accession>A0A7C3NFW2</accession>
<keyword evidence="1" id="KW-0472">Membrane</keyword>
<keyword evidence="1" id="KW-1133">Transmembrane helix</keyword>
<feature type="transmembrane region" description="Helical" evidence="1">
    <location>
        <begin position="12"/>
        <end position="36"/>
    </location>
</feature>
<feature type="transmembrane region" description="Helical" evidence="1">
    <location>
        <begin position="333"/>
        <end position="352"/>
    </location>
</feature>
<feature type="transmembrane region" description="Helical" evidence="1">
    <location>
        <begin position="57"/>
        <end position="77"/>
    </location>
</feature>